<evidence type="ECO:0000313" key="3">
    <source>
        <dbReference type="Proteomes" id="UP000701801"/>
    </source>
</evidence>
<comment type="caution">
    <text evidence="2">The sequence shown here is derived from an EMBL/GenBank/DDBJ whole genome shotgun (WGS) entry which is preliminary data.</text>
</comment>
<reference evidence="2" key="1">
    <citation type="submission" date="2021-07" db="EMBL/GenBank/DDBJ databases">
        <authorList>
            <person name="Durling M."/>
        </authorList>
    </citation>
    <scope>NUCLEOTIDE SEQUENCE</scope>
</reference>
<organism evidence="2 3">
    <name type="scientific">Hymenoscyphus albidus</name>
    <dbReference type="NCBI Taxonomy" id="595503"/>
    <lineage>
        <taxon>Eukaryota</taxon>
        <taxon>Fungi</taxon>
        <taxon>Dikarya</taxon>
        <taxon>Ascomycota</taxon>
        <taxon>Pezizomycotina</taxon>
        <taxon>Leotiomycetes</taxon>
        <taxon>Helotiales</taxon>
        <taxon>Helotiaceae</taxon>
        <taxon>Hymenoscyphus</taxon>
    </lineage>
</organism>
<keyword evidence="3" id="KW-1185">Reference proteome</keyword>
<dbReference type="AlphaFoldDB" id="A0A9N9PVP1"/>
<evidence type="ECO:0000313" key="2">
    <source>
        <dbReference type="EMBL" id="CAG8976693.1"/>
    </source>
</evidence>
<protein>
    <submittedName>
        <fullName evidence="2">Uncharacterized protein</fullName>
    </submittedName>
</protein>
<gene>
    <name evidence="2" type="ORF">HYALB_00010819</name>
</gene>
<feature type="region of interest" description="Disordered" evidence="1">
    <location>
        <begin position="101"/>
        <end position="120"/>
    </location>
</feature>
<proteinExistence type="predicted"/>
<evidence type="ECO:0000256" key="1">
    <source>
        <dbReference type="SAM" id="MobiDB-lite"/>
    </source>
</evidence>
<dbReference type="Proteomes" id="UP000701801">
    <property type="component" value="Unassembled WGS sequence"/>
</dbReference>
<name>A0A9N9PVP1_9HELO</name>
<sequence>MTVPRINTATEFVSTDVRMCVRADETCFQGSQASGAFLLATTYRNGNAHCRGTIQILFGAEAADAYKDAIADDKARADSADFVLWALEDWHMRTVNRCDPTTSFQQNRPLRSKSEVVANR</sequence>
<accession>A0A9N9PVP1</accession>
<dbReference type="EMBL" id="CAJVRM010000186">
    <property type="protein sequence ID" value="CAG8976693.1"/>
    <property type="molecule type" value="Genomic_DNA"/>
</dbReference>